<keyword evidence="2" id="KW-0238">DNA-binding</keyword>
<dbReference type="GO" id="GO:0003677">
    <property type="term" value="F:DNA binding"/>
    <property type="evidence" value="ECO:0007669"/>
    <property type="project" value="UniProtKB-KW"/>
</dbReference>
<evidence type="ECO:0000313" key="2">
    <source>
        <dbReference type="EMBL" id="BAP28941.1"/>
    </source>
</evidence>
<dbReference type="InterPro" id="IPR005039">
    <property type="entry name" value="Ant_C"/>
</dbReference>
<dbReference type="KEGG" id="vg:23681492"/>
<dbReference type="RefSeq" id="YP_009126673.1">
    <property type="nucleotide sequence ID" value="NC_026611.1"/>
</dbReference>
<dbReference type="GeneID" id="23681492"/>
<dbReference type="InterPro" id="IPR014054">
    <property type="entry name" value="Phage_regulatory_Rha"/>
</dbReference>
<keyword evidence="3" id="KW-1185">Reference proteome</keyword>
<feature type="domain" description="Antirepressor protein C-terminal" evidence="1">
    <location>
        <begin position="121"/>
        <end position="223"/>
    </location>
</feature>
<organism evidence="2 3">
    <name type="scientific">Edwardsiella phage GF-2</name>
    <dbReference type="NCBI Taxonomy" id="1537091"/>
    <lineage>
        <taxon>Viruses</taxon>
        <taxon>Duplodnaviria</taxon>
        <taxon>Heunggongvirae</taxon>
        <taxon>Uroviricota</taxon>
        <taxon>Caudoviricetes</taxon>
        <taxon>Gofduovirus</taxon>
        <taxon>Gofduovirus GF2</taxon>
    </lineage>
</organism>
<accession>A0A077K9Y1</accession>
<dbReference type="OrthoDB" id="5682at10239"/>
<protein>
    <submittedName>
        <fullName evidence="2">Putative DNA-binding protein Roi</fullName>
    </submittedName>
</protein>
<sequence length="236" mass="25846">MNDLMAMTSEMTMGTREIAELLGKQHSHIKVSAERLSAAGVLTAALRGLNFEHRGNTYTEYRLNKLDSITLVAQNSPKFTAALVKRWDELERGVAQPDIPKTLPEALRLAADLAEKKAELENQLAIAAPKVDFADRVSEAGGVLIGNYAKAVGIGQNKLFAWLRDNGVLMAAGERRNVPRQEYLGRGYFTVKETAVNTNHGVTISFTSKITGKGQQWLTRKLMDHGLLKAIGEDAA</sequence>
<dbReference type="Pfam" id="PF03374">
    <property type="entry name" value="ANT"/>
    <property type="match status" value="1"/>
</dbReference>
<evidence type="ECO:0000313" key="3">
    <source>
        <dbReference type="Proteomes" id="UP000202039"/>
    </source>
</evidence>
<dbReference type="Proteomes" id="UP000202039">
    <property type="component" value="Segment"/>
</dbReference>
<proteinExistence type="predicted"/>
<dbReference type="Pfam" id="PF09669">
    <property type="entry name" value="Phage_pRha"/>
    <property type="match status" value="1"/>
</dbReference>
<evidence type="ECO:0000259" key="1">
    <source>
        <dbReference type="Pfam" id="PF03374"/>
    </source>
</evidence>
<dbReference type="EMBL" id="AP014629">
    <property type="protein sequence ID" value="BAP28941.1"/>
    <property type="molecule type" value="Genomic_DNA"/>
</dbReference>
<name>A0A077K9Y1_9CAUD</name>
<reference evidence="2 3" key="1">
    <citation type="journal article" date="2015" name="Arch. Virol.">
        <title>Full-genome sequence of a novel myovirus, GF-2, infecting Edwardsiella tarda: comparison with other Edwardsiella myoviral genomes.</title>
        <authorList>
            <person name="Yasuike M."/>
            <person name="Nishiki I."/>
            <person name="Iwasaki Y."/>
            <person name="Nakamura Y."/>
            <person name="Fujiwara A."/>
            <person name="Sugaya E."/>
            <person name="Kawato Y."/>
            <person name="Nagai S."/>
            <person name="Kobayashi T."/>
            <person name="Ototake M."/>
            <person name="Nakai T."/>
        </authorList>
    </citation>
    <scope>NUCLEOTIDE SEQUENCE [LARGE SCALE GENOMIC DNA]</scope>
</reference>